<keyword evidence="1" id="KW-0597">Phosphoprotein</keyword>
<keyword evidence="3" id="KW-0540">Nuclease</keyword>
<keyword evidence="2" id="KW-1277">Toxin-antitoxin system</keyword>
<evidence type="ECO:0000256" key="3">
    <source>
        <dbReference type="ARBA" id="ARBA00022722"/>
    </source>
</evidence>
<evidence type="ECO:0000256" key="4">
    <source>
        <dbReference type="ARBA" id="ARBA00022741"/>
    </source>
</evidence>
<evidence type="ECO:0000313" key="7">
    <source>
        <dbReference type="Proteomes" id="UP001549313"/>
    </source>
</evidence>
<proteinExistence type="predicted"/>
<reference evidence="6 7" key="1">
    <citation type="submission" date="2024-06" db="EMBL/GenBank/DDBJ databases">
        <title>Sorghum-associated microbial communities from plants grown in Nebraska, USA.</title>
        <authorList>
            <person name="Schachtman D."/>
        </authorList>
    </citation>
    <scope>NUCLEOTIDE SEQUENCE [LARGE SCALE GENOMIC DNA]</scope>
    <source>
        <strain evidence="6 7">2814</strain>
    </source>
</reference>
<dbReference type="InterPro" id="IPR008201">
    <property type="entry name" value="HepT-like"/>
</dbReference>
<evidence type="ECO:0000256" key="1">
    <source>
        <dbReference type="ARBA" id="ARBA00022553"/>
    </source>
</evidence>
<dbReference type="Proteomes" id="UP001549313">
    <property type="component" value="Unassembled WGS sequence"/>
</dbReference>
<comment type="caution">
    <text evidence="6">The sequence shown here is derived from an EMBL/GenBank/DDBJ whole genome shotgun (WGS) entry which is preliminary data.</text>
</comment>
<sequence length="111" mass="12581">MRSERGDPGLSAEIRESIRLISLYVEDLTLDAFDRDMLRRDATAFRLLMIGEAAIHLSDGFKARLPHLDWRGMISLRHRLAHDYGSASSLILWTIATEDIVGLRAALEMET</sequence>
<keyword evidence="7" id="KW-1185">Reference proteome</keyword>
<dbReference type="Pfam" id="PF01934">
    <property type="entry name" value="HepT-like"/>
    <property type="match status" value="1"/>
</dbReference>
<dbReference type="PANTHER" id="PTHR34139">
    <property type="entry name" value="UPF0331 PROTEIN MJ0127"/>
    <property type="match status" value="1"/>
</dbReference>
<dbReference type="InterPro" id="IPR051813">
    <property type="entry name" value="HepT_RNase_toxin"/>
</dbReference>
<name>A0ABV2RE68_9CAUL</name>
<evidence type="ECO:0000256" key="5">
    <source>
        <dbReference type="ARBA" id="ARBA00022801"/>
    </source>
</evidence>
<dbReference type="PANTHER" id="PTHR34139:SF1">
    <property type="entry name" value="RNASE MJ1380-RELATED"/>
    <property type="match status" value="1"/>
</dbReference>
<organism evidence="6 7">
    <name type="scientific">Brevundimonas faecalis</name>
    <dbReference type="NCBI Taxonomy" id="947378"/>
    <lineage>
        <taxon>Bacteria</taxon>
        <taxon>Pseudomonadati</taxon>
        <taxon>Pseudomonadota</taxon>
        <taxon>Alphaproteobacteria</taxon>
        <taxon>Caulobacterales</taxon>
        <taxon>Caulobacteraceae</taxon>
        <taxon>Brevundimonas</taxon>
    </lineage>
</organism>
<keyword evidence="4" id="KW-0547">Nucleotide-binding</keyword>
<dbReference type="RefSeq" id="WP_354089714.1">
    <property type="nucleotide sequence ID" value="NZ_JBEPTF010000004.1"/>
</dbReference>
<dbReference type="EMBL" id="JBEPTF010000004">
    <property type="protein sequence ID" value="MET4684745.1"/>
    <property type="molecule type" value="Genomic_DNA"/>
</dbReference>
<accession>A0ABV2RE68</accession>
<evidence type="ECO:0000313" key="6">
    <source>
        <dbReference type="EMBL" id="MET4684745.1"/>
    </source>
</evidence>
<evidence type="ECO:0000256" key="2">
    <source>
        <dbReference type="ARBA" id="ARBA00022649"/>
    </source>
</evidence>
<keyword evidence="5" id="KW-0378">Hydrolase</keyword>
<protein>
    <submittedName>
        <fullName evidence="6">Uncharacterized protein with HEPN domain</fullName>
    </submittedName>
</protein>
<gene>
    <name evidence="6" type="ORF">ABIE19_002694</name>
</gene>